<dbReference type="RefSeq" id="WP_074840171.1">
    <property type="nucleotide sequence ID" value="NZ_FNYY01000032.1"/>
</dbReference>
<dbReference type="GeneID" id="80821050"/>
<dbReference type="Proteomes" id="UP000182932">
    <property type="component" value="Unassembled WGS sequence"/>
</dbReference>
<dbReference type="AlphaFoldDB" id="A0A975WF72"/>
<keyword evidence="2" id="KW-1185">Reference proteome</keyword>
<dbReference type="EMBL" id="FNYY01000032">
    <property type="protein sequence ID" value="SEK10326.1"/>
    <property type="molecule type" value="Genomic_DNA"/>
</dbReference>
<proteinExistence type="predicted"/>
<accession>A0A975WF72</accession>
<evidence type="ECO:0000313" key="2">
    <source>
        <dbReference type="Proteomes" id="UP000182932"/>
    </source>
</evidence>
<name>A0A975WF72_9RHOB</name>
<comment type="caution">
    <text evidence="1">The sequence shown here is derived from an EMBL/GenBank/DDBJ whole genome shotgun (WGS) entry which is preliminary data.</text>
</comment>
<organism evidence="1 2">
    <name type="scientific">Marinovum algicola</name>
    <dbReference type="NCBI Taxonomy" id="42444"/>
    <lineage>
        <taxon>Bacteria</taxon>
        <taxon>Pseudomonadati</taxon>
        <taxon>Pseudomonadota</taxon>
        <taxon>Alphaproteobacteria</taxon>
        <taxon>Rhodobacterales</taxon>
        <taxon>Roseobacteraceae</taxon>
        <taxon>Marinovum</taxon>
    </lineage>
</organism>
<sequence length="102" mass="11271">MAYYISSFISPFGMILINILDGGEEPALKLTTEVLTGHVAVYHGDQIWRVEANPDWSLGETAQALSDLAFEAEIPEELRTLGIAALQNCVSDLYRRQPFVTA</sequence>
<protein>
    <submittedName>
        <fullName evidence="1">Uncharacterized protein</fullName>
    </submittedName>
</protein>
<gene>
    <name evidence="1" type="ORF">SAMN04487940_13241</name>
</gene>
<reference evidence="1 2" key="1">
    <citation type="submission" date="2016-10" db="EMBL/GenBank/DDBJ databases">
        <authorList>
            <person name="Varghese N."/>
            <person name="Submissions S."/>
        </authorList>
    </citation>
    <scope>NUCLEOTIDE SEQUENCE [LARGE SCALE GENOMIC DNA]</scope>
    <source>
        <strain evidence="1 2">FF3</strain>
    </source>
</reference>
<evidence type="ECO:0000313" key="1">
    <source>
        <dbReference type="EMBL" id="SEK10326.1"/>
    </source>
</evidence>